<dbReference type="Gene3D" id="3.10.20.30">
    <property type="match status" value="1"/>
</dbReference>
<comment type="caution">
    <text evidence="1">The sequence shown here is derived from an EMBL/GenBank/DDBJ whole genome shotgun (WGS) entry which is preliminary data.</text>
</comment>
<dbReference type="EMBL" id="JAFBCF010000001">
    <property type="protein sequence ID" value="MBM7800175.1"/>
    <property type="molecule type" value="Genomic_DNA"/>
</dbReference>
<dbReference type="CDD" id="cd00565">
    <property type="entry name" value="Ubl_ThiS"/>
    <property type="match status" value="1"/>
</dbReference>
<proteinExistence type="predicted"/>
<organism evidence="1 2">
    <name type="scientific">Microlunatus panaciterrae</name>
    <dbReference type="NCBI Taxonomy" id="400768"/>
    <lineage>
        <taxon>Bacteria</taxon>
        <taxon>Bacillati</taxon>
        <taxon>Actinomycetota</taxon>
        <taxon>Actinomycetes</taxon>
        <taxon>Propionibacteriales</taxon>
        <taxon>Propionibacteriaceae</taxon>
        <taxon>Microlunatus</taxon>
    </lineage>
</organism>
<dbReference type="InterPro" id="IPR010035">
    <property type="entry name" value="Thi_S"/>
</dbReference>
<dbReference type="InterPro" id="IPR003749">
    <property type="entry name" value="ThiS/MoaD-like"/>
</dbReference>
<dbReference type="Proteomes" id="UP000704762">
    <property type="component" value="Unassembled WGS sequence"/>
</dbReference>
<dbReference type="NCBIfam" id="TIGR01683">
    <property type="entry name" value="thiS"/>
    <property type="match status" value="1"/>
</dbReference>
<dbReference type="PANTHER" id="PTHR34472">
    <property type="entry name" value="SULFUR CARRIER PROTEIN THIS"/>
    <property type="match status" value="1"/>
</dbReference>
<keyword evidence="2" id="KW-1185">Reference proteome</keyword>
<sequence>MIIYVNGEERSVSDDATLIDVLGAEVENGEPRRGIAVAVDGAVVPRRQLTGTELRSGTRVEIVTAVQGG</sequence>
<dbReference type="PANTHER" id="PTHR34472:SF1">
    <property type="entry name" value="SULFUR CARRIER PROTEIN THIS"/>
    <property type="match status" value="1"/>
</dbReference>
<dbReference type="InterPro" id="IPR016155">
    <property type="entry name" value="Mopterin_synth/thiamin_S_b"/>
</dbReference>
<protein>
    <submittedName>
        <fullName evidence="1">Sulfur carrier protein</fullName>
    </submittedName>
</protein>
<dbReference type="RefSeq" id="WP_204919418.1">
    <property type="nucleotide sequence ID" value="NZ_BAAAQP010000003.1"/>
</dbReference>
<dbReference type="InterPro" id="IPR012675">
    <property type="entry name" value="Beta-grasp_dom_sf"/>
</dbReference>
<evidence type="ECO:0000313" key="1">
    <source>
        <dbReference type="EMBL" id="MBM7800175.1"/>
    </source>
</evidence>
<reference evidence="1 2" key="1">
    <citation type="submission" date="2021-01" db="EMBL/GenBank/DDBJ databases">
        <title>Sequencing the genomes of 1000 actinobacteria strains.</title>
        <authorList>
            <person name="Klenk H.-P."/>
        </authorList>
    </citation>
    <scope>NUCLEOTIDE SEQUENCE [LARGE SCALE GENOMIC DNA]</scope>
    <source>
        <strain evidence="1 2">DSM 18662</strain>
    </source>
</reference>
<dbReference type="Pfam" id="PF02597">
    <property type="entry name" value="ThiS"/>
    <property type="match status" value="1"/>
</dbReference>
<gene>
    <name evidence="1" type="ORF">JOE57_003096</name>
</gene>
<accession>A0ABS2RMF4</accession>
<dbReference type="SUPFAM" id="SSF54285">
    <property type="entry name" value="MoaD/ThiS"/>
    <property type="match status" value="1"/>
</dbReference>
<evidence type="ECO:0000313" key="2">
    <source>
        <dbReference type="Proteomes" id="UP000704762"/>
    </source>
</evidence>
<name>A0ABS2RMF4_9ACTN</name>